<dbReference type="PANTHER" id="PTHR11575">
    <property type="entry name" value="5'-NUCLEOTIDASE-RELATED"/>
    <property type="match status" value="1"/>
</dbReference>
<dbReference type="GO" id="GO:0000166">
    <property type="term" value="F:nucleotide binding"/>
    <property type="evidence" value="ECO:0007669"/>
    <property type="project" value="UniProtKB-KW"/>
</dbReference>
<proteinExistence type="inferred from homology"/>
<evidence type="ECO:0000256" key="1">
    <source>
        <dbReference type="ARBA" id="ARBA00006654"/>
    </source>
</evidence>
<dbReference type="RefSeq" id="WP_301202099.1">
    <property type="nucleotide sequence ID" value="NZ_JAPDPI010000054.1"/>
</dbReference>
<dbReference type="PROSITE" id="PS00785">
    <property type="entry name" value="5_NUCLEOTIDASE_1"/>
    <property type="match status" value="1"/>
</dbReference>
<accession>A0AAE3MHA7</accession>
<dbReference type="InterPro" id="IPR029052">
    <property type="entry name" value="Metallo-depent_PP-like"/>
</dbReference>
<feature type="domain" description="Calcineurin-like phosphoesterase" evidence="3">
    <location>
        <begin position="35"/>
        <end position="251"/>
    </location>
</feature>
<dbReference type="GO" id="GO:0008253">
    <property type="term" value="F:5'-nucleotidase activity"/>
    <property type="evidence" value="ECO:0007669"/>
    <property type="project" value="TreeGrafter"/>
</dbReference>
<comment type="caution">
    <text evidence="4">The sequence shown here is derived from an EMBL/GenBank/DDBJ whole genome shotgun (WGS) entry which is preliminary data.</text>
</comment>
<reference evidence="4" key="1">
    <citation type="submission" date="2022-10" db="EMBL/GenBank/DDBJ databases">
        <authorList>
            <person name="Yu W.X."/>
        </authorList>
    </citation>
    <scope>NUCLEOTIDE SEQUENCE</scope>
    <source>
        <strain evidence="4">D04</strain>
    </source>
</reference>
<gene>
    <name evidence="4" type="ORF">OM074_18665</name>
</gene>
<dbReference type="GO" id="GO:0046872">
    <property type="term" value="F:metal ion binding"/>
    <property type="evidence" value="ECO:0007669"/>
    <property type="project" value="InterPro"/>
</dbReference>
<name>A0AAE3MHA7_9BACT</name>
<comment type="similarity">
    <text evidence="1 2">Belongs to the 5'-nucleotidase family.</text>
</comment>
<sequence>MGNRRDFLKTVSLGTAIGTLGLSSCITNNRITKITILHTNDVHSHIDPFPANHRKFPNQGGFARRAALVKQIRKEEEHVLLLDAGDIFQGTPYFNFYKGELEIKLMGDMGYDAATIGNHEFDNGEHELCKQISKADFPFIITNYGLDGNKLKTLTHPYKIIQKGNIRIGIIGLGIKLEGLVSPNNYKNITYNNPIIEGEKAASFLKEKENCDYIIALSHLGYDLKEGMIRDIDVAKNTTNIDLILGGHSHIFLDTPTAIKNKADKRVYIGQTGWGGVKLGRIDIVFNGDKKETELALQAHL</sequence>
<dbReference type="SUPFAM" id="SSF56300">
    <property type="entry name" value="Metallo-dependent phosphatases"/>
    <property type="match status" value="1"/>
</dbReference>
<dbReference type="InterPro" id="IPR019546">
    <property type="entry name" value="TAT_signal_bac_arc"/>
</dbReference>
<dbReference type="AlphaFoldDB" id="A0AAE3MHA7"/>
<dbReference type="NCBIfam" id="TIGR01409">
    <property type="entry name" value="TAT_signal_seq"/>
    <property type="match status" value="1"/>
</dbReference>
<dbReference type="GO" id="GO:0030288">
    <property type="term" value="C:outer membrane-bounded periplasmic space"/>
    <property type="evidence" value="ECO:0007669"/>
    <property type="project" value="TreeGrafter"/>
</dbReference>
<dbReference type="InterPro" id="IPR006179">
    <property type="entry name" value="5_nucleotidase/apyrase"/>
</dbReference>
<dbReference type="InterPro" id="IPR006146">
    <property type="entry name" value="5'-Nucleotdase_CS"/>
</dbReference>
<dbReference type="Proteomes" id="UP001207408">
    <property type="component" value="Unassembled WGS sequence"/>
</dbReference>
<keyword evidence="2" id="KW-0547">Nucleotide-binding</keyword>
<dbReference type="Gene3D" id="3.60.21.10">
    <property type="match status" value="1"/>
</dbReference>
<dbReference type="PANTHER" id="PTHR11575:SF24">
    <property type="entry name" value="5'-NUCLEOTIDASE"/>
    <property type="match status" value="1"/>
</dbReference>
<dbReference type="CDD" id="cd00845">
    <property type="entry name" value="MPP_UshA_N_like"/>
    <property type="match status" value="1"/>
</dbReference>
<evidence type="ECO:0000313" key="4">
    <source>
        <dbReference type="EMBL" id="MCW3807657.1"/>
    </source>
</evidence>
<evidence type="ECO:0000313" key="5">
    <source>
        <dbReference type="Proteomes" id="UP001207408"/>
    </source>
</evidence>
<dbReference type="PRINTS" id="PR01607">
    <property type="entry name" value="APYRASEFAMLY"/>
</dbReference>
<dbReference type="Pfam" id="PF00149">
    <property type="entry name" value="Metallophos"/>
    <property type="match status" value="1"/>
</dbReference>
<protein>
    <submittedName>
        <fullName evidence="4">Metallophosphatase</fullName>
    </submittedName>
</protein>
<evidence type="ECO:0000259" key="3">
    <source>
        <dbReference type="Pfam" id="PF00149"/>
    </source>
</evidence>
<dbReference type="EMBL" id="JAPDPI010000054">
    <property type="protein sequence ID" value="MCW3807657.1"/>
    <property type="molecule type" value="Genomic_DNA"/>
</dbReference>
<evidence type="ECO:0000256" key="2">
    <source>
        <dbReference type="RuleBase" id="RU362119"/>
    </source>
</evidence>
<dbReference type="GO" id="GO:0009166">
    <property type="term" value="P:nucleotide catabolic process"/>
    <property type="evidence" value="ECO:0007669"/>
    <property type="project" value="InterPro"/>
</dbReference>
<organism evidence="4 5">
    <name type="scientific">Plebeiibacterium marinum</name>
    <dbReference type="NCBI Taxonomy" id="2992111"/>
    <lineage>
        <taxon>Bacteria</taxon>
        <taxon>Pseudomonadati</taxon>
        <taxon>Bacteroidota</taxon>
        <taxon>Bacteroidia</taxon>
        <taxon>Marinilabiliales</taxon>
        <taxon>Marinilabiliaceae</taxon>
        <taxon>Plebeiibacterium</taxon>
    </lineage>
</organism>
<dbReference type="PROSITE" id="PS00786">
    <property type="entry name" value="5_NUCLEOTIDASE_2"/>
    <property type="match status" value="1"/>
</dbReference>
<dbReference type="InterPro" id="IPR004843">
    <property type="entry name" value="Calcineurin-like_PHP"/>
</dbReference>
<dbReference type="GO" id="GO:0008768">
    <property type="term" value="F:UDP-sugar diphosphatase activity"/>
    <property type="evidence" value="ECO:0007669"/>
    <property type="project" value="TreeGrafter"/>
</dbReference>
<keyword evidence="5" id="KW-1185">Reference proteome</keyword>
<keyword evidence="2" id="KW-0378">Hydrolase</keyword>
<dbReference type="PROSITE" id="PS51257">
    <property type="entry name" value="PROKAR_LIPOPROTEIN"/>
    <property type="match status" value="1"/>
</dbReference>